<reference evidence="1 2" key="1">
    <citation type="submission" date="2021-06" db="EMBL/GenBank/DDBJ databases">
        <title>Caerostris extrusa draft genome.</title>
        <authorList>
            <person name="Kono N."/>
            <person name="Arakawa K."/>
        </authorList>
    </citation>
    <scope>NUCLEOTIDE SEQUENCE [LARGE SCALE GENOMIC DNA]</scope>
</reference>
<sequence length="122" mass="13791">MTAAGDIPLWQLHFLPMAGHKKAEERRRNSNCCSVHTAVYFREKRGAGYCTPSEKVPSQGVGYLTPRRGKTSENIRIGHRAAAHKAVKTPVVLTRRVSVQLVGKQFVQRPQSIFLRLNRRKV</sequence>
<dbReference type="EMBL" id="BPLR01003333">
    <property type="protein sequence ID" value="GIX83438.1"/>
    <property type="molecule type" value="Genomic_DNA"/>
</dbReference>
<dbReference type="AlphaFoldDB" id="A0AAV4NG26"/>
<keyword evidence="2" id="KW-1185">Reference proteome</keyword>
<accession>A0AAV4NG26</accession>
<proteinExistence type="predicted"/>
<evidence type="ECO:0000313" key="1">
    <source>
        <dbReference type="EMBL" id="GIX83438.1"/>
    </source>
</evidence>
<comment type="caution">
    <text evidence="1">The sequence shown here is derived from an EMBL/GenBank/DDBJ whole genome shotgun (WGS) entry which is preliminary data.</text>
</comment>
<name>A0AAV4NG26_CAEEX</name>
<dbReference type="Proteomes" id="UP001054945">
    <property type="component" value="Unassembled WGS sequence"/>
</dbReference>
<protein>
    <submittedName>
        <fullName evidence="1">Uncharacterized protein</fullName>
    </submittedName>
</protein>
<organism evidence="1 2">
    <name type="scientific">Caerostris extrusa</name>
    <name type="common">Bark spider</name>
    <name type="synonym">Caerostris bankana</name>
    <dbReference type="NCBI Taxonomy" id="172846"/>
    <lineage>
        <taxon>Eukaryota</taxon>
        <taxon>Metazoa</taxon>
        <taxon>Ecdysozoa</taxon>
        <taxon>Arthropoda</taxon>
        <taxon>Chelicerata</taxon>
        <taxon>Arachnida</taxon>
        <taxon>Araneae</taxon>
        <taxon>Araneomorphae</taxon>
        <taxon>Entelegynae</taxon>
        <taxon>Araneoidea</taxon>
        <taxon>Araneidae</taxon>
        <taxon>Caerostris</taxon>
    </lineage>
</organism>
<evidence type="ECO:0000313" key="2">
    <source>
        <dbReference type="Proteomes" id="UP001054945"/>
    </source>
</evidence>
<gene>
    <name evidence="1" type="ORF">CEXT_661021</name>
</gene>